<evidence type="ECO:0000256" key="4">
    <source>
        <dbReference type="PIRNR" id="PIRNR001213"/>
    </source>
</evidence>
<dbReference type="GO" id="GO:0010499">
    <property type="term" value="P:proteasomal ubiquitin-independent protein catabolic process"/>
    <property type="evidence" value="ECO:0007669"/>
    <property type="project" value="EnsemblFungi"/>
</dbReference>
<comment type="similarity">
    <text evidence="4">Belongs to the peptidase T1B family.</text>
</comment>
<dbReference type="STRING" id="984487.A0A1E4SHY6"/>
<dbReference type="Pfam" id="PF00227">
    <property type="entry name" value="Proteasome"/>
    <property type="match status" value="1"/>
</dbReference>
<dbReference type="GeneID" id="30981389"/>
<keyword evidence="2 4" id="KW-0647">Proteasome</keyword>
<keyword evidence="6" id="KW-1185">Reference proteome</keyword>
<dbReference type="FunFam" id="3.60.20.10:FF:000014">
    <property type="entry name" value="Proteasome subunit beta type-7"/>
    <property type="match status" value="1"/>
</dbReference>
<dbReference type="InterPro" id="IPR029055">
    <property type="entry name" value="Ntn_hydrolases_N"/>
</dbReference>
<evidence type="ECO:0000256" key="2">
    <source>
        <dbReference type="ARBA" id="ARBA00022942"/>
    </source>
</evidence>
<dbReference type="PROSITE" id="PS51476">
    <property type="entry name" value="PROTEASOME_BETA_2"/>
    <property type="match status" value="1"/>
</dbReference>
<evidence type="ECO:0000256" key="1">
    <source>
        <dbReference type="ARBA" id="ARBA00022490"/>
    </source>
</evidence>
<proteinExistence type="inferred from homology"/>
<dbReference type="AlphaFoldDB" id="A0A1E4SHY6"/>
<dbReference type="PIRSF" id="PIRSF001213">
    <property type="entry name" value="Psome_endopept_beta"/>
    <property type="match status" value="1"/>
</dbReference>
<dbReference type="EMBL" id="KV453912">
    <property type="protein sequence ID" value="ODV79129.1"/>
    <property type="molecule type" value="Genomic_DNA"/>
</dbReference>
<dbReference type="InterPro" id="IPR016295">
    <property type="entry name" value="Proteasome_beta4"/>
</dbReference>
<dbReference type="InterPro" id="IPR016050">
    <property type="entry name" value="Proteasome_bsu_CS"/>
</dbReference>
<dbReference type="Gene3D" id="3.60.20.10">
    <property type="entry name" value="Glutamine Phosphoribosylpyrophosphate, subunit 1, domain 1"/>
    <property type="match status" value="1"/>
</dbReference>
<dbReference type="SUPFAM" id="SSF56235">
    <property type="entry name" value="N-terminal nucleophile aminohydrolases (Ntn hydrolases)"/>
    <property type="match status" value="1"/>
</dbReference>
<dbReference type="GO" id="GO:0005634">
    <property type="term" value="C:nucleus"/>
    <property type="evidence" value="ECO:0007669"/>
    <property type="project" value="UniProtKB-SubCell"/>
</dbReference>
<gene>
    <name evidence="5" type="ORF">CANTADRAFT_248808</name>
</gene>
<name>A0A1E4SHY6_9ASCO</name>
<reference evidence="6" key="1">
    <citation type="submission" date="2016-05" db="EMBL/GenBank/DDBJ databases">
        <title>Comparative genomics of biotechnologically important yeasts.</title>
        <authorList>
            <consortium name="DOE Joint Genome Institute"/>
            <person name="Riley R."/>
            <person name="Haridas S."/>
            <person name="Wolfe K.H."/>
            <person name="Lopes M.R."/>
            <person name="Hittinger C.T."/>
            <person name="Goker M."/>
            <person name="Salamov A."/>
            <person name="Wisecaver J."/>
            <person name="Long T.M."/>
            <person name="Aerts A.L."/>
            <person name="Barry K."/>
            <person name="Choi C."/>
            <person name="Clum A."/>
            <person name="Coughlan A.Y."/>
            <person name="Deshpande S."/>
            <person name="Douglass A.P."/>
            <person name="Hanson S.J."/>
            <person name="Klenk H.-P."/>
            <person name="Labutti K."/>
            <person name="Lapidus A."/>
            <person name="Lindquist E."/>
            <person name="Lipzen A."/>
            <person name="Meier-Kolthoff J.P."/>
            <person name="Ohm R.A."/>
            <person name="Otillar R.P."/>
            <person name="Pangilinan J."/>
            <person name="Peng Y."/>
            <person name="Rokas A."/>
            <person name="Rosa C.A."/>
            <person name="Scheuner C."/>
            <person name="Sibirny A.A."/>
            <person name="Slot J.C."/>
            <person name="Stielow J.B."/>
            <person name="Sun H."/>
            <person name="Kurtzman C.P."/>
            <person name="Blackwell M."/>
            <person name="Grigoriev I.V."/>
            <person name="Jeffries T.W."/>
        </authorList>
    </citation>
    <scope>NUCLEOTIDE SEQUENCE [LARGE SCALE GENOMIC DNA]</scope>
    <source>
        <strain evidence="6">NRRL Y-17324</strain>
    </source>
</reference>
<sequence>MNHDPFLWGRPSNDTYGAYNHAIAQASVQEATHDQLDQFPKKHTQQPIITGTSVIALKYKDGIIMAADTMGSYGSLMRFNNIERLFRVGKETVVGISGDISDMQQLHRILNELETDEEVYDNDGGHNLRAPHVHEYLTRILYNRRSKMDPLWNAVLVGGFNDDGSPFLKYVDLLGVAYGSSTLATGFGNHLAIPLLRQLIPNDTDYVNVTEEQAKKVVMDCMRVLFYRDARSFDKFSMVTIKDGGKGFDFEKNIKIDNQSWRFARDIKGYGSKQE</sequence>
<evidence type="ECO:0000256" key="3">
    <source>
        <dbReference type="ARBA" id="ARBA00023242"/>
    </source>
</evidence>
<dbReference type="PANTHER" id="PTHR32194:SF6">
    <property type="entry name" value="PROTEASOME SUBUNIT BETA"/>
    <property type="match status" value="1"/>
</dbReference>
<dbReference type="Proteomes" id="UP000094285">
    <property type="component" value="Unassembled WGS sequence"/>
</dbReference>
<comment type="subcellular location">
    <subcellularLocation>
        <location evidence="4">Cytoplasm</location>
    </subcellularLocation>
    <subcellularLocation>
        <location evidence="4">Nucleus</location>
    </subcellularLocation>
</comment>
<dbReference type="PANTHER" id="PTHR32194">
    <property type="entry name" value="METALLOPROTEASE TLDD"/>
    <property type="match status" value="1"/>
</dbReference>
<organism evidence="5 6">
    <name type="scientific">Suhomyces tanzawaensis NRRL Y-17324</name>
    <dbReference type="NCBI Taxonomy" id="984487"/>
    <lineage>
        <taxon>Eukaryota</taxon>
        <taxon>Fungi</taxon>
        <taxon>Dikarya</taxon>
        <taxon>Ascomycota</taxon>
        <taxon>Saccharomycotina</taxon>
        <taxon>Pichiomycetes</taxon>
        <taxon>Debaryomycetaceae</taxon>
        <taxon>Suhomyces</taxon>
    </lineage>
</organism>
<dbReference type="OrthoDB" id="10248542at2759"/>
<dbReference type="InterPro" id="IPR001353">
    <property type="entry name" value="Proteasome_sua/b"/>
</dbReference>
<keyword evidence="1 4" id="KW-0963">Cytoplasm</keyword>
<dbReference type="PROSITE" id="PS00854">
    <property type="entry name" value="PROTEASOME_BETA_1"/>
    <property type="match status" value="1"/>
</dbReference>
<evidence type="ECO:0000313" key="5">
    <source>
        <dbReference type="EMBL" id="ODV79129.1"/>
    </source>
</evidence>
<dbReference type="InterPro" id="IPR023333">
    <property type="entry name" value="Proteasome_suB-type"/>
</dbReference>
<evidence type="ECO:0000313" key="6">
    <source>
        <dbReference type="Proteomes" id="UP000094285"/>
    </source>
</evidence>
<comment type="function">
    <text evidence="4">Non-catalytic component of the proteasome.</text>
</comment>
<dbReference type="CDD" id="cd03760">
    <property type="entry name" value="proteasome_beta_type_4"/>
    <property type="match status" value="1"/>
</dbReference>
<keyword evidence="3 4" id="KW-0539">Nucleus</keyword>
<dbReference type="GO" id="GO:0034515">
    <property type="term" value="C:proteasome storage granule"/>
    <property type="evidence" value="ECO:0007669"/>
    <property type="project" value="EnsemblFungi"/>
</dbReference>
<dbReference type="GO" id="GO:0043248">
    <property type="term" value="P:proteasome assembly"/>
    <property type="evidence" value="ECO:0007669"/>
    <property type="project" value="EnsemblFungi"/>
</dbReference>
<dbReference type="GO" id="GO:0043161">
    <property type="term" value="P:proteasome-mediated ubiquitin-dependent protein catabolic process"/>
    <property type="evidence" value="ECO:0007669"/>
    <property type="project" value="EnsemblFungi"/>
</dbReference>
<dbReference type="GO" id="GO:0019774">
    <property type="term" value="C:proteasome core complex, beta-subunit complex"/>
    <property type="evidence" value="ECO:0007669"/>
    <property type="project" value="UniProtKB-UniRule"/>
</dbReference>
<accession>A0A1E4SHY6</accession>
<dbReference type="RefSeq" id="XP_020064251.1">
    <property type="nucleotide sequence ID" value="XM_020207252.1"/>
</dbReference>
<protein>
    <recommendedName>
        <fullName evidence="4">Proteasome subunit beta</fullName>
    </recommendedName>
</protein>